<proteinExistence type="predicted"/>
<name>A0A953LH33_SYMTR</name>
<gene>
    <name evidence="1" type="ORF">CWE10_11600</name>
</gene>
<dbReference type="Proteomes" id="UP000732377">
    <property type="component" value="Unassembled WGS sequence"/>
</dbReference>
<protein>
    <submittedName>
        <fullName evidence="1">Uncharacterized protein</fullName>
    </submittedName>
</protein>
<dbReference type="RefSeq" id="WP_273379926.1">
    <property type="nucleotide sequence ID" value="NZ_PIUK01000112.1"/>
</dbReference>
<accession>A0A953LH33</accession>
<comment type="caution">
    <text evidence="1">The sequence shown here is derived from an EMBL/GenBank/DDBJ whole genome shotgun (WGS) entry which is preliminary data.</text>
</comment>
<evidence type="ECO:0000313" key="2">
    <source>
        <dbReference type="Proteomes" id="UP000732377"/>
    </source>
</evidence>
<sequence length="80" mass="8822">MTQHEAQTKREAQPVTFVARITCRDRDALLDWARRIYGTAGDVSLTEACELLAATMMAPESLVGDDLSMVDARLLAVRAK</sequence>
<evidence type="ECO:0000313" key="1">
    <source>
        <dbReference type="EMBL" id="MBY6276833.1"/>
    </source>
</evidence>
<reference evidence="1" key="1">
    <citation type="submission" date="2017-11" db="EMBL/GenBank/DDBJ databases">
        <title>Three new genomes from thermophilic consortium.</title>
        <authorList>
            <person name="Quaggio R."/>
            <person name="Amgarten D."/>
            <person name="Setubal J.C."/>
        </authorList>
    </citation>
    <scope>NUCLEOTIDE SEQUENCE</scope>
    <source>
        <strain evidence="1">ZCTH01-B2</strain>
    </source>
</reference>
<organism evidence="1 2">
    <name type="scientific">Symbiobacterium thermophilum</name>
    <dbReference type="NCBI Taxonomy" id="2734"/>
    <lineage>
        <taxon>Bacteria</taxon>
        <taxon>Bacillati</taxon>
        <taxon>Bacillota</taxon>
        <taxon>Clostridia</taxon>
        <taxon>Eubacteriales</taxon>
        <taxon>Symbiobacteriaceae</taxon>
        <taxon>Symbiobacterium</taxon>
    </lineage>
</organism>
<dbReference type="AlphaFoldDB" id="A0A953LH33"/>
<dbReference type="EMBL" id="PIUK01000112">
    <property type="protein sequence ID" value="MBY6276833.1"/>
    <property type="molecule type" value="Genomic_DNA"/>
</dbReference>